<evidence type="ECO:0000256" key="1">
    <source>
        <dbReference type="ARBA" id="ARBA00010333"/>
    </source>
</evidence>
<feature type="signal peptide" evidence="3">
    <location>
        <begin position="1"/>
        <end position="28"/>
    </location>
</feature>
<feature type="domain" description="Solute-binding protein family 3/N-terminal" evidence="4">
    <location>
        <begin position="31"/>
        <end position="255"/>
    </location>
</feature>
<keyword evidence="2 3" id="KW-0732">Signal</keyword>
<dbReference type="PANTHER" id="PTHR35936">
    <property type="entry name" value="MEMBRANE-BOUND LYTIC MUREIN TRANSGLYCOSYLASE F"/>
    <property type="match status" value="1"/>
</dbReference>
<proteinExistence type="inferred from homology"/>
<dbReference type="Proteomes" id="UP000744555">
    <property type="component" value="Unassembled WGS sequence"/>
</dbReference>
<evidence type="ECO:0000256" key="2">
    <source>
        <dbReference type="ARBA" id="ARBA00022729"/>
    </source>
</evidence>
<protein>
    <submittedName>
        <fullName evidence="5">ABC transporter permease</fullName>
    </submittedName>
</protein>
<organism evidence="5 6">
    <name type="scientific">Aquipseudomonas alcaligenes</name>
    <name type="common">Pseudomonas alcaligenes</name>
    <dbReference type="NCBI Taxonomy" id="43263"/>
    <lineage>
        <taxon>Bacteria</taxon>
        <taxon>Pseudomonadati</taxon>
        <taxon>Pseudomonadota</taxon>
        <taxon>Gammaproteobacteria</taxon>
        <taxon>Pseudomonadales</taxon>
        <taxon>Pseudomonadaceae</taxon>
        <taxon>Aquipseudomonas</taxon>
    </lineage>
</organism>
<comment type="caution">
    <text evidence="5">The sequence shown here is derived from an EMBL/GenBank/DDBJ whole genome shotgun (WGS) entry which is preliminary data.</text>
</comment>
<comment type="similarity">
    <text evidence="1">Belongs to the bacterial solute-binding protein 3 family.</text>
</comment>
<dbReference type="Gene3D" id="3.40.190.10">
    <property type="entry name" value="Periplasmic binding protein-like II"/>
    <property type="match status" value="2"/>
</dbReference>
<gene>
    <name evidence="5" type="ORF">A9179_21190</name>
</gene>
<evidence type="ECO:0000313" key="5">
    <source>
        <dbReference type="EMBL" id="MBC9252788.1"/>
    </source>
</evidence>
<dbReference type="Pfam" id="PF00497">
    <property type="entry name" value="SBP_bac_3"/>
    <property type="match status" value="1"/>
</dbReference>
<accession>A0ABR7S5M2</accession>
<dbReference type="SMART" id="SM00062">
    <property type="entry name" value="PBPb"/>
    <property type="match status" value="1"/>
</dbReference>
<keyword evidence="6" id="KW-1185">Reference proteome</keyword>
<dbReference type="EMBL" id="LZEU01000001">
    <property type="protein sequence ID" value="MBC9252788.1"/>
    <property type="molecule type" value="Genomic_DNA"/>
</dbReference>
<evidence type="ECO:0000259" key="4">
    <source>
        <dbReference type="SMART" id="SM00062"/>
    </source>
</evidence>
<feature type="chain" id="PRO_5045950738" evidence="3">
    <location>
        <begin position="29"/>
        <end position="258"/>
    </location>
</feature>
<reference evidence="5 6" key="1">
    <citation type="submission" date="2016-06" db="EMBL/GenBank/DDBJ databases">
        <authorList>
            <person name="Ramos C."/>
            <person name="Pintado A."/>
            <person name="Crespo-Gomez J.I."/>
        </authorList>
    </citation>
    <scope>NUCLEOTIDE SEQUENCE [LARGE SCALE GENOMIC DNA]</scope>
    <source>
        <strain evidence="5 6">AVO110</strain>
    </source>
</reference>
<evidence type="ECO:0000256" key="3">
    <source>
        <dbReference type="SAM" id="SignalP"/>
    </source>
</evidence>
<evidence type="ECO:0000313" key="6">
    <source>
        <dbReference type="Proteomes" id="UP000744555"/>
    </source>
</evidence>
<dbReference type="PANTHER" id="PTHR35936:SF6">
    <property type="entry name" value="AMINO ACID ABC TRANSPORTER SUBSTRATE-BINDING PAAT FAMILY PROTEIN"/>
    <property type="match status" value="1"/>
</dbReference>
<dbReference type="InterPro" id="IPR001638">
    <property type="entry name" value="Solute-binding_3/MltF_N"/>
</dbReference>
<sequence>MDKPACRRAPLWLLLALLGLGLAQAVRADEIFRIGAEDDWYPFTAYRAGQVVGLSADIVRAAFAASDTRIELQPYPYSRCMELTRTGQLAACFNTAPDARIAAEYRLPSQPLFSDDILLWANHELAAPVTDLAQLAKHRVAVTIGYEYGSAFDSLQNIQRIPVRRDYNGFLMLQHGRVDFTAAYRGTAENLFREHPELAGQFAPVATLHQPQLFLSFSRYHPQAELLLERFDQGMRRIKHDGRYQQILQQWQQPQAAD</sequence>
<dbReference type="RefSeq" id="WP_223123251.1">
    <property type="nucleotide sequence ID" value="NZ_LZEU01000001.1"/>
</dbReference>
<dbReference type="SUPFAM" id="SSF53850">
    <property type="entry name" value="Periplasmic binding protein-like II"/>
    <property type="match status" value="1"/>
</dbReference>
<name>A0ABR7S5M2_AQUAC</name>